<gene>
    <name evidence="3" type="ORF">A1O3_03742</name>
</gene>
<dbReference type="Proteomes" id="UP000019478">
    <property type="component" value="Unassembled WGS sequence"/>
</dbReference>
<evidence type="ECO:0008006" key="5">
    <source>
        <dbReference type="Google" id="ProtNLM"/>
    </source>
</evidence>
<reference evidence="3 4" key="1">
    <citation type="submission" date="2013-03" db="EMBL/GenBank/DDBJ databases">
        <title>The Genome Sequence of Capronia epimyces CBS 606.96.</title>
        <authorList>
            <consortium name="The Broad Institute Genomics Platform"/>
            <person name="Cuomo C."/>
            <person name="de Hoog S."/>
            <person name="Gorbushina A."/>
            <person name="Walker B."/>
            <person name="Young S.K."/>
            <person name="Zeng Q."/>
            <person name="Gargeya S."/>
            <person name="Fitzgerald M."/>
            <person name="Haas B."/>
            <person name="Abouelleil A."/>
            <person name="Allen A.W."/>
            <person name="Alvarado L."/>
            <person name="Arachchi H.M."/>
            <person name="Berlin A.M."/>
            <person name="Chapman S.B."/>
            <person name="Gainer-Dewar J."/>
            <person name="Goldberg J."/>
            <person name="Griggs A."/>
            <person name="Gujja S."/>
            <person name="Hansen M."/>
            <person name="Howarth C."/>
            <person name="Imamovic A."/>
            <person name="Ireland A."/>
            <person name="Larimer J."/>
            <person name="McCowan C."/>
            <person name="Murphy C."/>
            <person name="Pearson M."/>
            <person name="Poon T.W."/>
            <person name="Priest M."/>
            <person name="Roberts A."/>
            <person name="Saif S."/>
            <person name="Shea T."/>
            <person name="Sisk P."/>
            <person name="Sykes S."/>
            <person name="Wortman J."/>
            <person name="Nusbaum C."/>
            <person name="Birren B."/>
        </authorList>
    </citation>
    <scope>NUCLEOTIDE SEQUENCE [LARGE SCALE GENOMIC DNA]</scope>
    <source>
        <strain evidence="3 4">CBS 606.96</strain>
    </source>
</reference>
<proteinExistence type="inferred from homology"/>
<evidence type="ECO:0000256" key="2">
    <source>
        <dbReference type="ARBA" id="ARBA00023235"/>
    </source>
</evidence>
<dbReference type="OrthoDB" id="10267539at2759"/>
<dbReference type="EMBL" id="AMGY01000003">
    <property type="protein sequence ID" value="EXJ86788.1"/>
    <property type="molecule type" value="Genomic_DNA"/>
</dbReference>
<dbReference type="HOGENOM" id="CLU_026443_0_0_1"/>
<evidence type="ECO:0000313" key="4">
    <source>
        <dbReference type="Proteomes" id="UP000019478"/>
    </source>
</evidence>
<keyword evidence="2" id="KW-0413">Isomerase</keyword>
<organism evidence="3 4">
    <name type="scientific">Capronia epimyces CBS 606.96</name>
    <dbReference type="NCBI Taxonomy" id="1182542"/>
    <lineage>
        <taxon>Eukaryota</taxon>
        <taxon>Fungi</taxon>
        <taxon>Dikarya</taxon>
        <taxon>Ascomycota</taxon>
        <taxon>Pezizomycotina</taxon>
        <taxon>Eurotiomycetes</taxon>
        <taxon>Chaetothyriomycetidae</taxon>
        <taxon>Chaetothyriales</taxon>
        <taxon>Herpotrichiellaceae</taxon>
        <taxon>Capronia</taxon>
    </lineage>
</organism>
<dbReference type="PANTHER" id="PTHR43709">
    <property type="entry name" value="ACONITATE ISOMERASE-RELATED"/>
    <property type="match status" value="1"/>
</dbReference>
<dbReference type="STRING" id="1182542.W9Y2Q5"/>
<dbReference type="Gene3D" id="3.10.310.10">
    <property type="entry name" value="Diaminopimelate Epimerase, Chain A, domain 1"/>
    <property type="match status" value="2"/>
</dbReference>
<dbReference type="SUPFAM" id="SSF54506">
    <property type="entry name" value="Diaminopimelate epimerase-like"/>
    <property type="match status" value="2"/>
</dbReference>
<accession>W9Y2Q5</accession>
<evidence type="ECO:0000256" key="1">
    <source>
        <dbReference type="ARBA" id="ARBA00007673"/>
    </source>
</evidence>
<dbReference type="GO" id="GO:0016853">
    <property type="term" value="F:isomerase activity"/>
    <property type="evidence" value="ECO:0007669"/>
    <property type="project" value="UniProtKB-KW"/>
</dbReference>
<comment type="caution">
    <text evidence="3">The sequence shown here is derived from an EMBL/GenBank/DDBJ whole genome shotgun (WGS) entry which is preliminary data.</text>
</comment>
<dbReference type="Pfam" id="PF04303">
    <property type="entry name" value="PrpF"/>
    <property type="match status" value="1"/>
</dbReference>
<dbReference type="GeneID" id="19167867"/>
<sequence length="397" mass="42158">MSSSPSPFPRAVKASFWRGGTSKGVFLNQLDLPGWLQTTLDSGKPSSTAQFKRMEDFFSAIMGSPDPYGRQLNGMGGGISSLSKAMVVGPSTQPGADIDYTFFQIGVKDGQLDMAGNCGNLTAAVGPFALNAGLYRTVPETVHQGDAGTVTMRMRNTNTKKIIQSNFQTRRSNGVWQYLELGKCSIDGVPGTGSTITLSFLNPAGSKTRSALPTGNAVDQIKIGDQVIQASLVDVSNPGVFIDGRDVGWRADASPDDLNTDPKLLEKLELIRRRGTEMMGLDPNISSIPKIVLLFPAIEDGVDIACQALSMEQAHKAVPVTLALNLGVACKMDGTIPSRLSRHLHPSNTVIGHPSGTLEVGAAIEHGNVQSANLIRTARCHMDGYVNVLTADDGGVF</sequence>
<comment type="similarity">
    <text evidence="1">Belongs to the PrpF family.</text>
</comment>
<dbReference type="PANTHER" id="PTHR43709:SF2">
    <property type="entry name" value="DUF453 DOMAIN PROTEIN (AFU_ORTHOLOGUE AFUA_6G00360)"/>
    <property type="match status" value="1"/>
</dbReference>
<name>W9Y2Q5_9EURO</name>
<keyword evidence="4" id="KW-1185">Reference proteome</keyword>
<protein>
    <recommendedName>
        <fullName evidence="5">3-methylitaconate isomerase</fullName>
    </recommendedName>
</protein>
<dbReference type="RefSeq" id="XP_007732067.1">
    <property type="nucleotide sequence ID" value="XM_007733877.1"/>
</dbReference>
<evidence type="ECO:0000313" key="3">
    <source>
        <dbReference type="EMBL" id="EXJ86788.1"/>
    </source>
</evidence>
<dbReference type="InterPro" id="IPR007400">
    <property type="entry name" value="PrpF-like"/>
</dbReference>
<dbReference type="eggNOG" id="ENOG502RXKW">
    <property type="taxonomic scope" value="Eukaryota"/>
</dbReference>
<dbReference type="AlphaFoldDB" id="W9Y2Q5"/>